<protein>
    <submittedName>
        <fullName evidence="2">Uncharacterized protein</fullName>
    </submittedName>
</protein>
<organism evidence="2 3">
    <name type="scientific">Candidatus Lloydbacteria bacterium RIFCSPHIGHO2_02_FULL_50_13</name>
    <dbReference type="NCBI Taxonomy" id="1798661"/>
    <lineage>
        <taxon>Bacteria</taxon>
        <taxon>Candidatus Lloydiibacteriota</taxon>
    </lineage>
</organism>
<name>A0A1G2DAS6_9BACT</name>
<feature type="transmembrane region" description="Helical" evidence="1">
    <location>
        <begin position="6"/>
        <end position="25"/>
    </location>
</feature>
<dbReference type="EMBL" id="MHLL01000003">
    <property type="protein sequence ID" value="OGZ10739.1"/>
    <property type="molecule type" value="Genomic_DNA"/>
</dbReference>
<dbReference type="AlphaFoldDB" id="A0A1G2DAS6"/>
<evidence type="ECO:0000256" key="1">
    <source>
        <dbReference type="SAM" id="Phobius"/>
    </source>
</evidence>
<sequence>MLLIVFLGFVAFLFGLVITLGRIVAPDQFAQERMLAGGIAHAVVVAYALLVIGIGAEGRVDFFVGLAVVELVLAIAFLIGYGVDMKKPQTPNSVARN</sequence>
<comment type="caution">
    <text evidence="2">The sequence shown here is derived from an EMBL/GenBank/DDBJ whole genome shotgun (WGS) entry which is preliminary data.</text>
</comment>
<keyword evidence="1" id="KW-1133">Transmembrane helix</keyword>
<accession>A0A1G2DAS6</accession>
<keyword evidence="1" id="KW-0812">Transmembrane</keyword>
<dbReference type="Proteomes" id="UP000177996">
    <property type="component" value="Unassembled WGS sequence"/>
</dbReference>
<proteinExistence type="predicted"/>
<feature type="transmembrane region" description="Helical" evidence="1">
    <location>
        <begin position="62"/>
        <end position="83"/>
    </location>
</feature>
<keyword evidence="1" id="KW-0472">Membrane</keyword>
<evidence type="ECO:0000313" key="3">
    <source>
        <dbReference type="Proteomes" id="UP000177996"/>
    </source>
</evidence>
<reference evidence="2 3" key="1">
    <citation type="journal article" date="2016" name="Nat. Commun.">
        <title>Thousands of microbial genomes shed light on interconnected biogeochemical processes in an aquifer system.</title>
        <authorList>
            <person name="Anantharaman K."/>
            <person name="Brown C.T."/>
            <person name="Hug L.A."/>
            <person name="Sharon I."/>
            <person name="Castelle C.J."/>
            <person name="Probst A.J."/>
            <person name="Thomas B.C."/>
            <person name="Singh A."/>
            <person name="Wilkins M.J."/>
            <person name="Karaoz U."/>
            <person name="Brodie E.L."/>
            <person name="Williams K.H."/>
            <person name="Hubbard S.S."/>
            <person name="Banfield J.F."/>
        </authorList>
    </citation>
    <scope>NUCLEOTIDE SEQUENCE [LARGE SCALE GENOMIC DNA]</scope>
</reference>
<evidence type="ECO:0000313" key="2">
    <source>
        <dbReference type="EMBL" id="OGZ10739.1"/>
    </source>
</evidence>
<gene>
    <name evidence="2" type="ORF">A3D65_01730</name>
</gene>
<feature type="transmembrane region" description="Helical" evidence="1">
    <location>
        <begin position="34"/>
        <end position="56"/>
    </location>
</feature>